<evidence type="ECO:0000256" key="4">
    <source>
        <dbReference type="ARBA" id="ARBA00022798"/>
    </source>
</evidence>
<dbReference type="AlphaFoldDB" id="A0A1H4IZ73"/>
<dbReference type="InterPro" id="IPR030395">
    <property type="entry name" value="GP_PDE_dom"/>
</dbReference>
<keyword evidence="5" id="KW-0378">Hydrolase</keyword>
<name>A0A1H4IZ73_9MICO</name>
<evidence type="ECO:0000256" key="1">
    <source>
        <dbReference type="ARBA" id="ARBA00007277"/>
    </source>
</evidence>
<evidence type="ECO:0000259" key="8">
    <source>
        <dbReference type="PROSITE" id="PS51704"/>
    </source>
</evidence>
<evidence type="ECO:0000256" key="6">
    <source>
        <dbReference type="ARBA" id="ARBA00047512"/>
    </source>
</evidence>
<dbReference type="PANTHER" id="PTHR43620:SF7">
    <property type="entry name" value="GLYCEROPHOSPHODIESTER PHOSPHODIESTERASE GDPD5-RELATED"/>
    <property type="match status" value="1"/>
</dbReference>
<evidence type="ECO:0000313" key="10">
    <source>
        <dbReference type="Proteomes" id="UP000199183"/>
    </source>
</evidence>
<dbReference type="PANTHER" id="PTHR43620">
    <property type="entry name" value="GLYCEROPHOSPHORYL DIESTER PHOSPHODIESTERASE"/>
    <property type="match status" value="1"/>
</dbReference>
<evidence type="ECO:0000256" key="5">
    <source>
        <dbReference type="ARBA" id="ARBA00022801"/>
    </source>
</evidence>
<dbReference type="OrthoDB" id="9758957at2"/>
<dbReference type="InterPro" id="IPR017946">
    <property type="entry name" value="PLC-like_Pdiesterase_TIM-brl"/>
</dbReference>
<sequence>MTSLPANSAPRRPLIIGHRGTPGYRPEHSASSYELAIALGADALEPDVVATRDRVLVLRHENEIGGTTDVEQHPEFADRRTTKLIDGHEVTGWFTEDFTWAELSTLTLRERIPDVRPDSASFDGHERMLRLAELFDIVRTGSAEQGRRIGLVIEVKHPTYFAEIGMPLDELLAAELAGSGFDSSTGLVIECFELTVLEQLKKRGVDARYVYLLEKKGAPADRVAADGKSARPFADDLTDAGLDALAKRVDGISVDKSYLLPWTKPGKAVRDLVSRAHKRGLDVFTWTLRPENVFLSKPNRRGDDRAAFGDWESEFAQIMGTGVDGVFADHTDLAVAARDALNTEG</sequence>
<dbReference type="RefSeq" id="WP_091179246.1">
    <property type="nucleotide sequence ID" value="NZ_FNRY01000001.1"/>
</dbReference>
<dbReference type="EC" id="3.1.4.46" evidence="2"/>
<dbReference type="PROSITE" id="PS51704">
    <property type="entry name" value="GP_PDE"/>
    <property type="match status" value="1"/>
</dbReference>
<protein>
    <recommendedName>
        <fullName evidence="2">glycerophosphodiester phosphodiesterase</fullName>
        <ecNumber evidence="2">3.1.4.46</ecNumber>
    </recommendedName>
</protein>
<comment type="similarity">
    <text evidence="1">Belongs to the glycerophosphoryl diester phosphodiesterase family.</text>
</comment>
<evidence type="ECO:0000256" key="7">
    <source>
        <dbReference type="SAM" id="MobiDB-lite"/>
    </source>
</evidence>
<keyword evidence="3" id="KW-0732">Signal</keyword>
<dbReference type="GO" id="GO:0042597">
    <property type="term" value="C:periplasmic space"/>
    <property type="evidence" value="ECO:0007669"/>
    <property type="project" value="TreeGrafter"/>
</dbReference>
<keyword evidence="4" id="KW-0319">Glycerol metabolism</keyword>
<dbReference type="EMBL" id="FNRY01000001">
    <property type="protein sequence ID" value="SEB38956.1"/>
    <property type="molecule type" value="Genomic_DNA"/>
</dbReference>
<dbReference type="GO" id="GO:0006629">
    <property type="term" value="P:lipid metabolic process"/>
    <property type="evidence" value="ECO:0007669"/>
    <property type="project" value="InterPro"/>
</dbReference>
<dbReference type="Proteomes" id="UP000199183">
    <property type="component" value="Unassembled WGS sequence"/>
</dbReference>
<feature type="domain" description="GP-PDE" evidence="8">
    <location>
        <begin position="13"/>
        <end position="338"/>
    </location>
</feature>
<comment type="catalytic activity">
    <reaction evidence="6">
        <text>a sn-glycero-3-phosphodiester + H2O = an alcohol + sn-glycerol 3-phosphate + H(+)</text>
        <dbReference type="Rhea" id="RHEA:12969"/>
        <dbReference type="ChEBI" id="CHEBI:15377"/>
        <dbReference type="ChEBI" id="CHEBI:15378"/>
        <dbReference type="ChEBI" id="CHEBI:30879"/>
        <dbReference type="ChEBI" id="CHEBI:57597"/>
        <dbReference type="ChEBI" id="CHEBI:83408"/>
        <dbReference type="EC" id="3.1.4.46"/>
    </reaction>
</comment>
<reference evidence="9 10" key="1">
    <citation type="submission" date="2016-10" db="EMBL/GenBank/DDBJ databases">
        <authorList>
            <person name="de Groot N.N."/>
        </authorList>
    </citation>
    <scope>NUCLEOTIDE SEQUENCE [LARGE SCALE GENOMIC DNA]</scope>
    <source>
        <strain evidence="9 10">DSM 21799</strain>
    </source>
</reference>
<evidence type="ECO:0000313" key="9">
    <source>
        <dbReference type="EMBL" id="SEB38956.1"/>
    </source>
</evidence>
<dbReference type="GO" id="GO:0008889">
    <property type="term" value="F:glycerophosphodiester phosphodiesterase activity"/>
    <property type="evidence" value="ECO:0007669"/>
    <property type="project" value="UniProtKB-EC"/>
</dbReference>
<organism evidence="9 10">
    <name type="scientific">Paramicrobacterium humi</name>
    <dbReference type="NCBI Taxonomy" id="640635"/>
    <lineage>
        <taxon>Bacteria</taxon>
        <taxon>Bacillati</taxon>
        <taxon>Actinomycetota</taxon>
        <taxon>Actinomycetes</taxon>
        <taxon>Micrococcales</taxon>
        <taxon>Microbacteriaceae</taxon>
        <taxon>Paramicrobacterium</taxon>
    </lineage>
</organism>
<dbReference type="SUPFAM" id="SSF51695">
    <property type="entry name" value="PLC-like phosphodiesterases"/>
    <property type="match status" value="1"/>
</dbReference>
<dbReference type="STRING" id="640635.SAMN04489806_0362"/>
<dbReference type="Gene3D" id="3.20.20.190">
    <property type="entry name" value="Phosphatidylinositol (PI) phosphodiesterase"/>
    <property type="match status" value="1"/>
</dbReference>
<evidence type="ECO:0000256" key="2">
    <source>
        <dbReference type="ARBA" id="ARBA00012247"/>
    </source>
</evidence>
<feature type="region of interest" description="Disordered" evidence="7">
    <location>
        <begin position="1"/>
        <end position="27"/>
    </location>
</feature>
<evidence type="ECO:0000256" key="3">
    <source>
        <dbReference type="ARBA" id="ARBA00022729"/>
    </source>
</evidence>
<dbReference type="GO" id="GO:0006071">
    <property type="term" value="P:glycerol metabolic process"/>
    <property type="evidence" value="ECO:0007669"/>
    <property type="project" value="UniProtKB-KW"/>
</dbReference>
<gene>
    <name evidence="9" type="ORF">SAMN04489806_0362</name>
</gene>
<proteinExistence type="inferred from homology"/>
<accession>A0A1H4IZ73</accession>
<dbReference type="Pfam" id="PF03009">
    <property type="entry name" value="GDPD"/>
    <property type="match status" value="1"/>
</dbReference>
<keyword evidence="10" id="KW-1185">Reference proteome</keyword>